<accession>A0A453SLS7</accession>
<keyword evidence="4" id="KW-1185">Reference proteome</keyword>
<evidence type="ECO:0000313" key="3">
    <source>
        <dbReference type="EnsemblPlants" id="AET7Gv20987100.17"/>
    </source>
</evidence>
<reference evidence="4" key="2">
    <citation type="journal article" date="2017" name="Nat. Plants">
        <title>The Aegilops tauschii genome reveals multiple impacts of transposons.</title>
        <authorList>
            <person name="Zhao G."/>
            <person name="Zou C."/>
            <person name="Li K."/>
            <person name="Wang K."/>
            <person name="Li T."/>
            <person name="Gao L."/>
            <person name="Zhang X."/>
            <person name="Wang H."/>
            <person name="Yang Z."/>
            <person name="Liu X."/>
            <person name="Jiang W."/>
            <person name="Mao L."/>
            <person name="Kong X."/>
            <person name="Jiao Y."/>
            <person name="Jia J."/>
        </authorList>
    </citation>
    <scope>NUCLEOTIDE SEQUENCE [LARGE SCALE GENOMIC DNA]</scope>
    <source>
        <strain evidence="4">cv. AL8/78</strain>
    </source>
</reference>
<feature type="region of interest" description="Disordered" evidence="1">
    <location>
        <begin position="406"/>
        <end position="445"/>
    </location>
</feature>
<evidence type="ECO:0000256" key="1">
    <source>
        <dbReference type="SAM" id="MobiDB-lite"/>
    </source>
</evidence>
<feature type="compositionally biased region" description="Low complexity" evidence="1">
    <location>
        <begin position="274"/>
        <end position="286"/>
    </location>
</feature>
<reference evidence="3" key="3">
    <citation type="journal article" date="2017" name="Nature">
        <title>Genome sequence of the progenitor of the wheat D genome Aegilops tauschii.</title>
        <authorList>
            <person name="Luo M.C."/>
            <person name="Gu Y.Q."/>
            <person name="Puiu D."/>
            <person name="Wang H."/>
            <person name="Twardziok S.O."/>
            <person name="Deal K.R."/>
            <person name="Huo N."/>
            <person name="Zhu T."/>
            <person name="Wang L."/>
            <person name="Wang Y."/>
            <person name="McGuire P.E."/>
            <person name="Liu S."/>
            <person name="Long H."/>
            <person name="Ramasamy R.K."/>
            <person name="Rodriguez J.C."/>
            <person name="Van S.L."/>
            <person name="Yuan L."/>
            <person name="Wang Z."/>
            <person name="Xia Z."/>
            <person name="Xiao L."/>
            <person name="Anderson O.D."/>
            <person name="Ouyang S."/>
            <person name="Liang Y."/>
            <person name="Zimin A.V."/>
            <person name="Pertea G."/>
            <person name="Qi P."/>
            <person name="Bennetzen J.L."/>
            <person name="Dai X."/>
            <person name="Dawson M.W."/>
            <person name="Muller H.G."/>
            <person name="Kugler K."/>
            <person name="Rivarola-Duarte L."/>
            <person name="Spannagl M."/>
            <person name="Mayer K.F.X."/>
            <person name="Lu F.H."/>
            <person name="Bevan M.W."/>
            <person name="Leroy P."/>
            <person name="Li P."/>
            <person name="You F.M."/>
            <person name="Sun Q."/>
            <person name="Liu Z."/>
            <person name="Lyons E."/>
            <person name="Wicker T."/>
            <person name="Salzberg S.L."/>
            <person name="Devos K.M."/>
            <person name="Dvorak J."/>
        </authorList>
    </citation>
    <scope>NUCLEOTIDE SEQUENCE [LARGE SCALE GENOMIC DNA]</scope>
    <source>
        <strain evidence="3">cv. AL8/78</strain>
    </source>
</reference>
<dbReference type="Proteomes" id="UP000015105">
    <property type="component" value="Chromosome 7D"/>
</dbReference>
<dbReference type="GO" id="GO:0005829">
    <property type="term" value="C:cytosol"/>
    <property type="evidence" value="ECO:0007669"/>
    <property type="project" value="TreeGrafter"/>
</dbReference>
<feature type="compositionally biased region" description="Pro residues" evidence="1">
    <location>
        <begin position="1"/>
        <end position="14"/>
    </location>
</feature>
<protein>
    <recommendedName>
        <fullName evidence="2">MINDY deubiquitinase domain-containing protein</fullName>
    </recommendedName>
</protein>
<dbReference type="GO" id="GO:0071108">
    <property type="term" value="P:protein K48-linked deubiquitination"/>
    <property type="evidence" value="ECO:0007669"/>
    <property type="project" value="TreeGrafter"/>
</dbReference>
<name>A0A453SLS7_AEGTS</name>
<dbReference type="InterPro" id="IPR003903">
    <property type="entry name" value="UIM_dom"/>
</dbReference>
<feature type="domain" description="MINDY deubiquitinase" evidence="2">
    <location>
        <begin position="35"/>
        <end position="606"/>
    </location>
</feature>
<dbReference type="GO" id="GO:0004843">
    <property type="term" value="F:cysteine-type deubiquitinase activity"/>
    <property type="evidence" value="ECO:0007669"/>
    <property type="project" value="InterPro"/>
</dbReference>
<dbReference type="Gramene" id="AET7Gv20987100.17">
    <property type="protein sequence ID" value="AET7Gv20987100.17"/>
    <property type="gene ID" value="AET7Gv20987100"/>
</dbReference>
<sequence length="665" mass="72404">MSADTPPLPPPAPPLGALDPEPEPAQPLEPPEVMHKTRAVDFLGRRTPIVYQNDNGPCPLLAICNVLLLKNVISLNPDAGEVSQQKLLSLVADRLIDSNSSAQGRDEEYARNWEHNISDAIDLLPRLTTGIDVNVMFRKVDDFEFTPERAIFDLLDIPLYHGWIVDPQDTDTASAIGSKSYNALASGLAEFKSEKPAEDDKHVAEEETVDFAAATAAALGVPSPTVSLGISFDESTLSDSAELQMRRGDREEDEELRRVLSLSKAESTNVVDGSVSFSTSQSHSSSNIEDTPRSESFVLEAPEVVGPSNKEEGSHDSTLQNTNSDANVSEVASSESEQALTSKETEEDGKRDMLVEHLDIPVQSSESTVACPSHESSVLDGEASAPAPDLAEASKETCREYSTMQIHDTQASDAAPQVSDTEVSDTENSCDSATVTSQATPMGAIPEQDEKVVSLDTAVLASSNIQGNEPIYQGEEHILGSGNMAFQTEEPVYEGEVVLAEQADKIGESSQCLKNGAADHQWDLIDNFLQSTANQLTVYGLFCLQEGLKERELCVFFRNNHFNSMFKYNGSLYLLATDQGFFSQTDLVWQKLDEVNGDGVFVTSNFTPFTAETPRNDSWNQQQAMTTTADYIAQFDNSTMPNSSGEYAPPTLFFLPSSMLVRKQI</sequence>
<dbReference type="GO" id="GO:1990380">
    <property type="term" value="F:K48-linked deubiquitinase activity"/>
    <property type="evidence" value="ECO:0007669"/>
    <property type="project" value="InterPro"/>
</dbReference>
<evidence type="ECO:0000313" key="4">
    <source>
        <dbReference type="Proteomes" id="UP000015105"/>
    </source>
</evidence>
<dbReference type="GO" id="GO:0016807">
    <property type="term" value="F:cysteine-type carboxypeptidase activity"/>
    <property type="evidence" value="ECO:0007669"/>
    <property type="project" value="TreeGrafter"/>
</dbReference>
<dbReference type="InterPro" id="IPR033979">
    <property type="entry name" value="MINDY_domain"/>
</dbReference>
<dbReference type="PROSITE" id="PS50330">
    <property type="entry name" value="UIM"/>
    <property type="match status" value="1"/>
</dbReference>
<dbReference type="AlphaFoldDB" id="A0A453SLS7"/>
<feature type="region of interest" description="Disordered" evidence="1">
    <location>
        <begin position="1"/>
        <end position="32"/>
    </location>
</feature>
<reference evidence="4" key="1">
    <citation type="journal article" date="2014" name="Science">
        <title>Ancient hybridizations among the ancestral genomes of bread wheat.</title>
        <authorList>
            <consortium name="International Wheat Genome Sequencing Consortium,"/>
            <person name="Marcussen T."/>
            <person name="Sandve S.R."/>
            <person name="Heier L."/>
            <person name="Spannagl M."/>
            <person name="Pfeifer M."/>
            <person name="Jakobsen K.S."/>
            <person name="Wulff B.B."/>
            <person name="Steuernagel B."/>
            <person name="Mayer K.F."/>
            <person name="Olsen O.A."/>
        </authorList>
    </citation>
    <scope>NUCLEOTIDE SEQUENCE [LARGE SCALE GENOMIC DNA]</scope>
    <source>
        <strain evidence="4">cv. AL8/78</strain>
    </source>
</reference>
<evidence type="ECO:0000259" key="2">
    <source>
        <dbReference type="Pfam" id="PF04424"/>
    </source>
</evidence>
<reference evidence="3" key="4">
    <citation type="submission" date="2019-03" db="UniProtKB">
        <authorList>
            <consortium name="EnsemblPlants"/>
        </authorList>
    </citation>
    <scope>IDENTIFICATION</scope>
</reference>
<dbReference type="PANTHER" id="PTHR18063">
    <property type="entry name" value="NF-E2 INDUCIBLE PROTEIN"/>
    <property type="match status" value="1"/>
</dbReference>
<feature type="compositionally biased region" description="Polar residues" evidence="1">
    <location>
        <begin position="364"/>
        <end position="376"/>
    </location>
</feature>
<feature type="region of interest" description="Disordered" evidence="1">
    <location>
        <begin position="364"/>
        <end position="392"/>
    </location>
</feature>
<reference evidence="3" key="5">
    <citation type="journal article" date="2021" name="G3 (Bethesda)">
        <title>Aegilops tauschii genome assembly Aet v5.0 features greater sequence contiguity and improved annotation.</title>
        <authorList>
            <person name="Wang L."/>
            <person name="Zhu T."/>
            <person name="Rodriguez J.C."/>
            <person name="Deal K.R."/>
            <person name="Dubcovsky J."/>
            <person name="McGuire P.E."/>
            <person name="Lux T."/>
            <person name="Spannagl M."/>
            <person name="Mayer K.F.X."/>
            <person name="Baldrich P."/>
            <person name="Meyers B.C."/>
            <person name="Huo N."/>
            <person name="Gu Y.Q."/>
            <person name="Zhou H."/>
            <person name="Devos K.M."/>
            <person name="Bennetzen J.L."/>
            <person name="Unver T."/>
            <person name="Budak H."/>
            <person name="Gulick P.J."/>
            <person name="Galiba G."/>
            <person name="Kalapos B."/>
            <person name="Nelson D.R."/>
            <person name="Li P."/>
            <person name="You F.M."/>
            <person name="Luo M.C."/>
            <person name="Dvorak J."/>
        </authorList>
    </citation>
    <scope>NUCLEOTIDE SEQUENCE [LARGE SCALE GENOMIC DNA]</scope>
    <source>
        <strain evidence="3">cv. AL8/78</strain>
    </source>
</reference>
<dbReference type="InterPro" id="IPR007518">
    <property type="entry name" value="MINDY"/>
</dbReference>
<proteinExistence type="predicted"/>
<dbReference type="PANTHER" id="PTHR18063:SF6">
    <property type="entry name" value="UBIQUITIN CARBOXYL-TERMINAL HYDROLASE"/>
    <property type="match status" value="1"/>
</dbReference>
<organism evidence="3 4">
    <name type="scientific">Aegilops tauschii subsp. strangulata</name>
    <name type="common">Goatgrass</name>
    <dbReference type="NCBI Taxonomy" id="200361"/>
    <lineage>
        <taxon>Eukaryota</taxon>
        <taxon>Viridiplantae</taxon>
        <taxon>Streptophyta</taxon>
        <taxon>Embryophyta</taxon>
        <taxon>Tracheophyta</taxon>
        <taxon>Spermatophyta</taxon>
        <taxon>Magnoliopsida</taxon>
        <taxon>Liliopsida</taxon>
        <taxon>Poales</taxon>
        <taxon>Poaceae</taxon>
        <taxon>BOP clade</taxon>
        <taxon>Pooideae</taxon>
        <taxon>Triticodae</taxon>
        <taxon>Triticeae</taxon>
        <taxon>Triticinae</taxon>
        <taxon>Aegilops</taxon>
    </lineage>
</organism>
<feature type="region of interest" description="Disordered" evidence="1">
    <location>
        <begin position="270"/>
        <end position="352"/>
    </location>
</feature>
<feature type="compositionally biased region" description="Polar residues" evidence="1">
    <location>
        <begin position="406"/>
        <end position="440"/>
    </location>
</feature>
<dbReference type="GO" id="GO:0071944">
    <property type="term" value="C:cell periphery"/>
    <property type="evidence" value="ECO:0007669"/>
    <property type="project" value="TreeGrafter"/>
</dbReference>
<dbReference type="EnsemblPlants" id="AET7Gv20987100.17">
    <property type="protein sequence ID" value="AET7Gv20987100.17"/>
    <property type="gene ID" value="AET7Gv20987100"/>
</dbReference>
<dbReference type="Pfam" id="PF04424">
    <property type="entry name" value="MINDY_DUB"/>
    <property type="match status" value="1"/>
</dbReference>
<feature type="compositionally biased region" description="Low complexity" evidence="1">
    <location>
        <begin position="323"/>
        <end position="336"/>
    </location>
</feature>